<dbReference type="Proteomes" id="UP000038009">
    <property type="component" value="Unassembled WGS sequence"/>
</dbReference>
<sequence>MSSDTQKAKRTKQKSCSTAHDNVYVLPREAELIGRCWLLASTASALSPSRWFALSYGGMQGARSPDRRAFSISSAVLSPSARDRQPVLRDLGINIHKGLTACGYENISIASINALAAQQKRSIRVGGVHIDLPRLPQNYDDGFVRESCYIVIAVRRVSVESELREYATASYTRHVVKAPPVNDEERLQYGEGCLTGLLYGAAVVLHVPERMRAAARLVKLCGEAGRGAGVLPSALQVQEETAFGVRGPVSAGMAAPEQPAAATGEVSPHCPWYVHLLSVLCESAFERELVAALERAELDKTSEVLSQEDTLRLIAEWVVRVHQNPSAWSPINAFLQRYEAIADSLLLNSKKP</sequence>
<reference evidence="1 2" key="1">
    <citation type="journal article" date="2015" name="PLoS Pathog.">
        <title>Leptomonas seymouri: Adaptations to the Dixenous Life Cycle Analyzed by Genome Sequencing, Transcriptome Profiling and Co-infection with Leishmania donovani.</title>
        <authorList>
            <person name="Kraeva N."/>
            <person name="Butenko A."/>
            <person name="Hlavacova J."/>
            <person name="Kostygov A."/>
            <person name="Myskova J."/>
            <person name="Grybchuk D."/>
            <person name="Lestinova T."/>
            <person name="Votypka J."/>
            <person name="Volf P."/>
            <person name="Opperdoes F."/>
            <person name="Flegontov P."/>
            <person name="Lukes J."/>
            <person name="Yurchenko V."/>
        </authorList>
    </citation>
    <scope>NUCLEOTIDE SEQUENCE [LARGE SCALE GENOMIC DNA]</scope>
    <source>
        <strain evidence="1 2">ATCC 30220</strain>
    </source>
</reference>
<keyword evidence="2" id="KW-1185">Reference proteome</keyword>
<accession>A0A0N1I9T8</accession>
<dbReference type="AlphaFoldDB" id="A0A0N1I9T8"/>
<dbReference type="OrthoDB" id="10387489at2759"/>
<proteinExistence type="predicted"/>
<gene>
    <name evidence="1" type="ORF">ABL78_2002</name>
</gene>
<evidence type="ECO:0000313" key="2">
    <source>
        <dbReference type="Proteomes" id="UP000038009"/>
    </source>
</evidence>
<dbReference type="VEuPathDB" id="TriTrypDB:Lsey_0037_0160"/>
<organism evidence="1 2">
    <name type="scientific">Leptomonas seymouri</name>
    <dbReference type="NCBI Taxonomy" id="5684"/>
    <lineage>
        <taxon>Eukaryota</taxon>
        <taxon>Discoba</taxon>
        <taxon>Euglenozoa</taxon>
        <taxon>Kinetoplastea</taxon>
        <taxon>Metakinetoplastina</taxon>
        <taxon>Trypanosomatida</taxon>
        <taxon>Trypanosomatidae</taxon>
        <taxon>Leishmaniinae</taxon>
        <taxon>Leptomonas</taxon>
    </lineage>
</organism>
<dbReference type="OMA" id="RESCYIV"/>
<protein>
    <submittedName>
        <fullName evidence="1">Uncharacterized protein</fullName>
    </submittedName>
</protein>
<comment type="caution">
    <text evidence="1">The sequence shown here is derived from an EMBL/GenBank/DDBJ whole genome shotgun (WGS) entry which is preliminary data.</text>
</comment>
<evidence type="ECO:0000313" key="1">
    <source>
        <dbReference type="EMBL" id="KPI88885.1"/>
    </source>
</evidence>
<name>A0A0N1I9T8_LEPSE</name>
<dbReference type="EMBL" id="LJSK01000037">
    <property type="protein sequence ID" value="KPI88885.1"/>
    <property type="molecule type" value="Genomic_DNA"/>
</dbReference>